<gene>
    <name evidence="1" type="ORF">TJEJU_2383</name>
</gene>
<dbReference type="Proteomes" id="UP000215214">
    <property type="component" value="Chromosome TJEJU"/>
</dbReference>
<accession>A0A238UBX0</accession>
<dbReference type="EMBL" id="LT899436">
    <property type="protein sequence ID" value="SNR16068.1"/>
    <property type="molecule type" value="Genomic_DNA"/>
</dbReference>
<evidence type="ECO:0000313" key="1">
    <source>
        <dbReference type="EMBL" id="SNR16068.1"/>
    </source>
</evidence>
<evidence type="ECO:0000313" key="2">
    <source>
        <dbReference type="Proteomes" id="UP000215214"/>
    </source>
</evidence>
<sequence length="139" mass="15821">MIINQPFTITNSVTVSDGGTKYIIGNDKNDNKFTICIYQFVFKENFNSKRIPGRLYFNDLLIDIRSDIEKNIVEALEKCIVKSDLTEISFSSSLSKIKDVTNLAEANDIGPGFADSYLIKLILDYIKSDLYIKNSEKFK</sequence>
<keyword evidence="2" id="KW-1185">Reference proteome</keyword>
<dbReference type="AlphaFoldDB" id="A0A238UBX0"/>
<proteinExistence type="predicted"/>
<dbReference type="OrthoDB" id="1163095at2"/>
<protein>
    <submittedName>
        <fullName evidence="1">Uncharacterized protein</fullName>
    </submittedName>
</protein>
<reference evidence="1 2" key="1">
    <citation type="submission" date="2017-07" db="EMBL/GenBank/DDBJ databases">
        <authorList>
            <person name="Sun Z.S."/>
            <person name="Albrecht U."/>
            <person name="Echele G."/>
            <person name="Lee C.C."/>
        </authorList>
    </citation>
    <scope>NUCLEOTIDE SEQUENCE [LARGE SCALE GENOMIC DNA]</scope>
    <source>
        <strain evidence="2">type strain: KCTC 22618</strain>
    </source>
</reference>
<dbReference type="RefSeq" id="WP_095072335.1">
    <property type="nucleotide sequence ID" value="NZ_LT899436.1"/>
</dbReference>
<organism evidence="1 2">
    <name type="scientific">Tenacibaculum jejuense</name>
    <dbReference type="NCBI Taxonomy" id="584609"/>
    <lineage>
        <taxon>Bacteria</taxon>
        <taxon>Pseudomonadati</taxon>
        <taxon>Bacteroidota</taxon>
        <taxon>Flavobacteriia</taxon>
        <taxon>Flavobacteriales</taxon>
        <taxon>Flavobacteriaceae</taxon>
        <taxon>Tenacibaculum</taxon>
    </lineage>
</organism>
<name>A0A238UBX0_9FLAO</name>
<dbReference type="KEGG" id="tje:TJEJU_2383"/>